<keyword evidence="1" id="KW-0472">Membrane</keyword>
<organism evidence="2 3">
    <name type="scientific">Diaporthe vaccinii</name>
    <dbReference type="NCBI Taxonomy" id="105482"/>
    <lineage>
        <taxon>Eukaryota</taxon>
        <taxon>Fungi</taxon>
        <taxon>Dikarya</taxon>
        <taxon>Ascomycota</taxon>
        <taxon>Pezizomycotina</taxon>
        <taxon>Sordariomycetes</taxon>
        <taxon>Sordariomycetidae</taxon>
        <taxon>Diaporthales</taxon>
        <taxon>Diaporthaceae</taxon>
        <taxon>Diaporthe</taxon>
        <taxon>Diaporthe eres species complex</taxon>
    </lineage>
</organism>
<evidence type="ECO:0000313" key="2">
    <source>
        <dbReference type="EMBL" id="KAL2286757.1"/>
    </source>
</evidence>
<feature type="transmembrane region" description="Helical" evidence="1">
    <location>
        <begin position="169"/>
        <end position="188"/>
    </location>
</feature>
<keyword evidence="1" id="KW-1133">Transmembrane helix</keyword>
<sequence>MAAGLSKTTRTVLGLPFLGLAVLCFWAMDMEKLLAHQQPFLESGKIEFDGGSIPILSYFYYFEFLDDLWRRATLTFSPSTLAYDSISSWQMFSFLHDLGPIYAVWYLESYRNGNRFTSAYFPTIFIFAGQLLGIATVAPAWCFLSFVLGPSPSEIARSGRGREIRAGELPFLLPIILTFHTAEMFAAFCSPTPEARHYWTWAWQMAHLEVGVLEFIVARLWSTVSSAKTNSRTGAVSLVTFLAVFGSVSSGVWIYTLLSAPHSISEIFALERVVHSDFISHTRWALQADEVFAFASSFLWLLYSLMDLGVAGIEGKKVIIPVALFPIVVACLGPGSAFALGWYWRDTLIQGGKVKGLK</sequence>
<proteinExistence type="predicted"/>
<comment type="caution">
    <text evidence="2">The sequence shown here is derived from an EMBL/GenBank/DDBJ whole genome shotgun (WGS) entry which is preliminary data.</text>
</comment>
<reference evidence="2 3" key="1">
    <citation type="submission" date="2024-03" db="EMBL/GenBank/DDBJ databases">
        <title>A high-quality draft genome sequence of Diaporthe vaccinii, a causative agent of upright dieback and viscid rot disease in cranberry plants.</title>
        <authorList>
            <person name="Sarrasin M."/>
            <person name="Lang B.F."/>
            <person name="Burger G."/>
        </authorList>
    </citation>
    <scope>NUCLEOTIDE SEQUENCE [LARGE SCALE GENOMIC DNA]</scope>
    <source>
        <strain evidence="2 3">IS7</strain>
    </source>
</reference>
<dbReference type="EMBL" id="JBAWTH010000023">
    <property type="protein sequence ID" value="KAL2286757.1"/>
    <property type="molecule type" value="Genomic_DNA"/>
</dbReference>
<gene>
    <name evidence="2" type="ORF">FJTKL_06735</name>
</gene>
<dbReference type="Proteomes" id="UP001600888">
    <property type="component" value="Unassembled WGS sequence"/>
</dbReference>
<feature type="transmembrane region" description="Helical" evidence="1">
    <location>
        <begin position="119"/>
        <end position="148"/>
    </location>
</feature>
<protein>
    <submittedName>
        <fullName evidence="2">Uncharacterized protein</fullName>
    </submittedName>
</protein>
<keyword evidence="1" id="KW-0812">Transmembrane</keyword>
<evidence type="ECO:0000313" key="3">
    <source>
        <dbReference type="Proteomes" id="UP001600888"/>
    </source>
</evidence>
<keyword evidence="3" id="KW-1185">Reference proteome</keyword>
<accession>A0ABR4EWD9</accession>
<feature type="transmembrane region" description="Helical" evidence="1">
    <location>
        <begin position="12"/>
        <end position="28"/>
    </location>
</feature>
<feature type="transmembrane region" description="Helical" evidence="1">
    <location>
        <begin position="200"/>
        <end position="221"/>
    </location>
</feature>
<feature type="transmembrane region" description="Helical" evidence="1">
    <location>
        <begin position="233"/>
        <end position="255"/>
    </location>
</feature>
<feature type="transmembrane region" description="Helical" evidence="1">
    <location>
        <begin position="291"/>
        <end position="310"/>
    </location>
</feature>
<evidence type="ECO:0000256" key="1">
    <source>
        <dbReference type="SAM" id="Phobius"/>
    </source>
</evidence>
<name>A0ABR4EWD9_9PEZI</name>
<feature type="transmembrane region" description="Helical" evidence="1">
    <location>
        <begin position="322"/>
        <end position="344"/>
    </location>
</feature>